<name>A0A5S3VDS2_9GAMM</name>
<dbReference type="GO" id="GO:0003677">
    <property type="term" value="F:DNA binding"/>
    <property type="evidence" value="ECO:0007669"/>
    <property type="project" value="InterPro"/>
</dbReference>
<evidence type="ECO:0000313" key="2">
    <source>
        <dbReference type="EMBL" id="TMO70438.1"/>
    </source>
</evidence>
<dbReference type="Proteomes" id="UP000307217">
    <property type="component" value="Unassembled WGS sequence"/>
</dbReference>
<sequence>MMLTPQSKSGVLIVQHKHNDKEAMRDALREVLNKQLSICSAAEKYKLPRVAIYRAIRAHQVNTSARVTSLHNAKEKLEMHIAHIQSQLTKLEDPQTP</sequence>
<organism evidence="2 3">
    <name type="scientific">Pseudoalteromonas aurantia</name>
    <dbReference type="NCBI Taxonomy" id="43654"/>
    <lineage>
        <taxon>Bacteria</taxon>
        <taxon>Pseudomonadati</taxon>
        <taxon>Pseudomonadota</taxon>
        <taxon>Gammaproteobacteria</taxon>
        <taxon>Alteromonadales</taxon>
        <taxon>Pseudoalteromonadaceae</taxon>
        <taxon>Pseudoalteromonas</taxon>
    </lineage>
</organism>
<dbReference type="AlphaFoldDB" id="A0A5S3VDS2"/>
<proteinExistence type="predicted"/>
<dbReference type="InterPro" id="IPR007889">
    <property type="entry name" value="HTH_Psq"/>
</dbReference>
<comment type="caution">
    <text evidence="2">The sequence shown here is derived from an EMBL/GenBank/DDBJ whole genome shotgun (WGS) entry which is preliminary data.</text>
</comment>
<evidence type="ECO:0000259" key="1">
    <source>
        <dbReference type="Pfam" id="PF05225"/>
    </source>
</evidence>
<dbReference type="OrthoDB" id="6312148at2"/>
<reference evidence="3" key="2">
    <citation type="submission" date="2019-06" db="EMBL/GenBank/DDBJ databases">
        <title>Co-occurence of chitin degradation, pigmentation and bioactivity in marine Pseudoalteromonas.</title>
        <authorList>
            <person name="Sonnenschein E.C."/>
            <person name="Bech P.K."/>
        </authorList>
    </citation>
    <scope>NUCLEOTIDE SEQUENCE [LARGE SCALE GENOMIC DNA]</scope>
    <source>
        <strain evidence="3">S3790</strain>
    </source>
</reference>
<protein>
    <recommendedName>
        <fullName evidence="1">HTH psq-type domain-containing protein</fullName>
    </recommendedName>
</protein>
<dbReference type="Pfam" id="PF05225">
    <property type="entry name" value="HTH_psq"/>
    <property type="match status" value="1"/>
</dbReference>
<feature type="domain" description="HTH psq-type" evidence="1">
    <location>
        <begin position="21"/>
        <end position="58"/>
    </location>
</feature>
<gene>
    <name evidence="2" type="ORF">CWC19_01070</name>
</gene>
<evidence type="ECO:0000313" key="3">
    <source>
        <dbReference type="Proteomes" id="UP000307217"/>
    </source>
</evidence>
<reference evidence="2 3" key="1">
    <citation type="submission" date="2018-01" db="EMBL/GenBank/DDBJ databases">
        <authorList>
            <person name="Paulsen S."/>
            <person name="Gram L.K."/>
        </authorList>
    </citation>
    <scope>NUCLEOTIDE SEQUENCE [LARGE SCALE GENOMIC DNA]</scope>
    <source>
        <strain evidence="2 3">S3790</strain>
    </source>
</reference>
<dbReference type="EMBL" id="PNBX01000003">
    <property type="protein sequence ID" value="TMO70438.1"/>
    <property type="molecule type" value="Genomic_DNA"/>
</dbReference>
<accession>A0A5S3VDS2</accession>